<evidence type="ECO:0000256" key="1">
    <source>
        <dbReference type="SAM" id="Phobius"/>
    </source>
</evidence>
<keyword evidence="3" id="KW-1185">Reference proteome</keyword>
<organism evidence="2 3">
    <name type="scientific">Lusitaniella coriacea LEGE 07157</name>
    <dbReference type="NCBI Taxonomy" id="945747"/>
    <lineage>
        <taxon>Bacteria</taxon>
        <taxon>Bacillati</taxon>
        <taxon>Cyanobacteriota</taxon>
        <taxon>Cyanophyceae</taxon>
        <taxon>Spirulinales</taxon>
        <taxon>Lusitaniellaceae</taxon>
        <taxon>Lusitaniella</taxon>
    </lineage>
</organism>
<reference evidence="2" key="1">
    <citation type="submission" date="2020-10" db="EMBL/GenBank/DDBJ databases">
        <authorList>
            <person name="Castelo-Branco R."/>
            <person name="Eusebio N."/>
            <person name="Adriana R."/>
            <person name="Vieira A."/>
            <person name="Brugerolle De Fraissinette N."/>
            <person name="Rezende De Castro R."/>
            <person name="Schneider M.P."/>
            <person name="Vasconcelos V."/>
            <person name="Leao P.N."/>
        </authorList>
    </citation>
    <scope>NUCLEOTIDE SEQUENCE</scope>
    <source>
        <strain evidence="2">LEGE 07157</strain>
    </source>
</reference>
<keyword evidence="1" id="KW-1133">Transmembrane helix</keyword>
<name>A0A8J7E115_9CYAN</name>
<dbReference type="Pfam" id="PF09626">
    <property type="entry name" value="DHC"/>
    <property type="match status" value="1"/>
</dbReference>
<evidence type="ECO:0000313" key="3">
    <source>
        <dbReference type="Proteomes" id="UP000654482"/>
    </source>
</evidence>
<dbReference type="Proteomes" id="UP000654482">
    <property type="component" value="Unassembled WGS sequence"/>
</dbReference>
<dbReference type="AlphaFoldDB" id="A0A8J7E115"/>
<proteinExistence type="predicted"/>
<dbReference type="InterPro" id="IPR018588">
    <property type="entry name" value="Dihaem_cytochrome-c"/>
</dbReference>
<feature type="transmembrane region" description="Helical" evidence="1">
    <location>
        <begin position="21"/>
        <end position="42"/>
    </location>
</feature>
<dbReference type="EMBL" id="JADEWZ010000049">
    <property type="protein sequence ID" value="MBE9118516.1"/>
    <property type="molecule type" value="Genomic_DNA"/>
</dbReference>
<protein>
    <submittedName>
        <fullName evidence="2">Cytochrome C</fullName>
    </submittedName>
</protein>
<keyword evidence="1" id="KW-0812">Transmembrane</keyword>
<sequence length="182" mass="20734">MKDEQKFFGIGARAAKGRSRLILFFLVLVWSIIAGSGIAFAMGKSPVSRAKSVDFVPEKFQLAQELYLENCGSCHIAIPPAVFPTQTWQQILENPEEHYSVSLKPIIGPELLIMWDYIKIFSRALNEEEETPFRFLGSRYFKALHPRVDFPESVVHTTCASCHPGAREFNFRRLSPEWEDAP</sequence>
<gene>
    <name evidence="2" type="ORF">IQ249_21740</name>
</gene>
<accession>A0A8J7E115</accession>
<evidence type="ECO:0000313" key="2">
    <source>
        <dbReference type="EMBL" id="MBE9118516.1"/>
    </source>
</evidence>
<keyword evidence="1" id="KW-0472">Membrane</keyword>
<comment type="caution">
    <text evidence="2">The sequence shown here is derived from an EMBL/GenBank/DDBJ whole genome shotgun (WGS) entry which is preliminary data.</text>
</comment>